<comment type="caution">
    <text evidence="1">The sequence shown here is derived from an EMBL/GenBank/DDBJ whole genome shotgun (WGS) entry which is preliminary data.</text>
</comment>
<reference evidence="1 2" key="1">
    <citation type="submission" date="2020-08" db="EMBL/GenBank/DDBJ databases">
        <title>Genomic Encyclopedia of Type Strains, Phase IV (KMG-V): Genome sequencing to study the core and pangenomes of soil and plant-associated prokaryotes.</title>
        <authorList>
            <person name="Whitman W."/>
        </authorList>
    </citation>
    <scope>NUCLEOTIDE SEQUENCE [LARGE SCALE GENOMIC DNA]</scope>
    <source>
        <strain evidence="1 2">JPY162</strain>
    </source>
</reference>
<accession>A0A7W8P4U0</accession>
<gene>
    <name evidence="1" type="ORF">HDG41_003736</name>
</gene>
<sequence length="46" mass="5576">MVALNRFLSLILRYRMSYFNAPKWRFDTVWAGYSRTYPTRVTLAEI</sequence>
<evidence type="ECO:0000313" key="2">
    <source>
        <dbReference type="Proteomes" id="UP000592820"/>
    </source>
</evidence>
<dbReference type="Proteomes" id="UP000592820">
    <property type="component" value="Unassembled WGS sequence"/>
</dbReference>
<organism evidence="1 2">
    <name type="scientific">Paraburkholderia youngii</name>
    <dbReference type="NCBI Taxonomy" id="2782701"/>
    <lineage>
        <taxon>Bacteria</taxon>
        <taxon>Pseudomonadati</taxon>
        <taxon>Pseudomonadota</taxon>
        <taxon>Betaproteobacteria</taxon>
        <taxon>Burkholderiales</taxon>
        <taxon>Burkholderiaceae</taxon>
        <taxon>Paraburkholderia</taxon>
    </lineage>
</organism>
<protein>
    <submittedName>
        <fullName evidence="1">Uncharacterized protein</fullName>
    </submittedName>
</protein>
<proteinExistence type="predicted"/>
<dbReference type="AlphaFoldDB" id="A0A7W8P4U0"/>
<name>A0A7W8P4U0_9BURK</name>
<dbReference type="EMBL" id="JACHDE010000006">
    <property type="protein sequence ID" value="MBB5401653.1"/>
    <property type="molecule type" value="Genomic_DNA"/>
</dbReference>
<evidence type="ECO:0000313" key="1">
    <source>
        <dbReference type="EMBL" id="MBB5401653.1"/>
    </source>
</evidence>